<evidence type="ECO:0000256" key="1">
    <source>
        <dbReference type="SAM" id="MobiDB-lite"/>
    </source>
</evidence>
<sequence length="115" mass="12482">MAENDIATSSLKRFRKYILDREENDAMLGEALASFERKGQLSRSGCPRTTRRGWPSSAPTTAPSHITNMDEIPLTFNIPQSGEKGTITVAIRTTGHEKSSFTVVLGCHGNGQSTG</sequence>
<comment type="caution">
    <text evidence="2">The sequence shown here is derived from an EMBL/GenBank/DDBJ whole genome shotgun (WGS) entry which is preliminary data.</text>
</comment>
<dbReference type="Proteomes" id="UP000324091">
    <property type="component" value="Unassembled WGS sequence"/>
</dbReference>
<evidence type="ECO:0000313" key="3">
    <source>
        <dbReference type="Proteomes" id="UP000324091"/>
    </source>
</evidence>
<dbReference type="EMBL" id="RHFK02000024">
    <property type="protein sequence ID" value="TWW54946.1"/>
    <property type="molecule type" value="Genomic_DNA"/>
</dbReference>
<keyword evidence="3" id="KW-1185">Reference proteome</keyword>
<gene>
    <name evidence="2" type="ORF">D4764_0131910</name>
</gene>
<reference evidence="2 3" key="1">
    <citation type="submission" date="2019-04" db="EMBL/GenBank/DDBJ databases">
        <title>Chromosome genome assembly for Takifugu flavidus.</title>
        <authorList>
            <person name="Xiao S."/>
        </authorList>
    </citation>
    <scope>NUCLEOTIDE SEQUENCE [LARGE SCALE GENOMIC DNA]</scope>
    <source>
        <strain evidence="2">HTHZ2018</strain>
        <tissue evidence="2">Muscle</tissue>
    </source>
</reference>
<proteinExistence type="predicted"/>
<feature type="region of interest" description="Disordered" evidence="1">
    <location>
        <begin position="38"/>
        <end position="66"/>
    </location>
</feature>
<evidence type="ECO:0000313" key="2">
    <source>
        <dbReference type="EMBL" id="TWW54946.1"/>
    </source>
</evidence>
<feature type="compositionally biased region" description="Polar residues" evidence="1">
    <location>
        <begin position="57"/>
        <end position="66"/>
    </location>
</feature>
<dbReference type="AlphaFoldDB" id="A0A5C6MII1"/>
<protein>
    <submittedName>
        <fullName evidence="2">Uncharacterized protein</fullName>
    </submittedName>
</protein>
<name>A0A5C6MII1_9TELE</name>
<organism evidence="2 3">
    <name type="scientific">Takifugu flavidus</name>
    <name type="common">sansaifugu</name>
    <dbReference type="NCBI Taxonomy" id="433684"/>
    <lineage>
        <taxon>Eukaryota</taxon>
        <taxon>Metazoa</taxon>
        <taxon>Chordata</taxon>
        <taxon>Craniata</taxon>
        <taxon>Vertebrata</taxon>
        <taxon>Euteleostomi</taxon>
        <taxon>Actinopterygii</taxon>
        <taxon>Neopterygii</taxon>
        <taxon>Teleostei</taxon>
        <taxon>Neoteleostei</taxon>
        <taxon>Acanthomorphata</taxon>
        <taxon>Eupercaria</taxon>
        <taxon>Tetraodontiformes</taxon>
        <taxon>Tetradontoidea</taxon>
        <taxon>Tetraodontidae</taxon>
        <taxon>Takifugu</taxon>
    </lineage>
</organism>
<accession>A0A5C6MII1</accession>